<dbReference type="GO" id="GO:0005840">
    <property type="term" value="C:ribosome"/>
    <property type="evidence" value="ECO:0007669"/>
    <property type="project" value="UniProtKB-KW"/>
</dbReference>
<dbReference type="Gene3D" id="3.40.50.150">
    <property type="entry name" value="Vaccinia Virus protein VP39"/>
    <property type="match status" value="1"/>
</dbReference>
<sequence length="228" mass="24925">MQRFEGGVLPAIPGGWTSRTIPAAGREFRLVLPADPDAMLDDPAVLAANEVNDYMPYWSYLWPAASIMCDALRAADWPPGTEVIELGAGVGLVGLAALSLGWRVTFSDYDETALELCRINATANGFPEVGTLNFDWRAPIDRQFPVILGCEIIYDAHTHDAVLDVIERMLPPGGVCWLGDPGRSQAPRFAKKAEDAGFRVQVRNEQGLPDPDASVDGFRIYELRRVPA</sequence>
<dbReference type="KEGG" id="mri:Mal4_25050"/>
<reference evidence="1 2" key="1">
    <citation type="submission" date="2019-02" db="EMBL/GenBank/DDBJ databases">
        <title>Deep-cultivation of Planctomycetes and their phenomic and genomic characterization uncovers novel biology.</title>
        <authorList>
            <person name="Wiegand S."/>
            <person name="Jogler M."/>
            <person name="Boedeker C."/>
            <person name="Pinto D."/>
            <person name="Vollmers J."/>
            <person name="Rivas-Marin E."/>
            <person name="Kohn T."/>
            <person name="Peeters S.H."/>
            <person name="Heuer A."/>
            <person name="Rast P."/>
            <person name="Oberbeckmann S."/>
            <person name="Bunk B."/>
            <person name="Jeske O."/>
            <person name="Meyerdierks A."/>
            <person name="Storesund J.E."/>
            <person name="Kallscheuer N."/>
            <person name="Luecker S."/>
            <person name="Lage O.M."/>
            <person name="Pohl T."/>
            <person name="Merkel B.J."/>
            <person name="Hornburger P."/>
            <person name="Mueller R.-W."/>
            <person name="Bruemmer F."/>
            <person name="Labrenz M."/>
            <person name="Spormann A.M."/>
            <person name="Op den Camp H."/>
            <person name="Overmann J."/>
            <person name="Amann R."/>
            <person name="Jetten M.S.M."/>
            <person name="Mascher T."/>
            <person name="Medema M.H."/>
            <person name="Devos D.P."/>
            <person name="Kaster A.-K."/>
            <person name="Ovreas L."/>
            <person name="Rohde M."/>
            <person name="Galperin M.Y."/>
            <person name="Jogler C."/>
        </authorList>
    </citation>
    <scope>NUCLEOTIDE SEQUENCE [LARGE SCALE GENOMIC DNA]</scope>
    <source>
        <strain evidence="1 2">Mal4</strain>
    </source>
</reference>
<dbReference type="RefSeq" id="WP_145369493.1">
    <property type="nucleotide sequence ID" value="NZ_CP036275.1"/>
</dbReference>
<name>A0A517Z6X7_9PLAN</name>
<dbReference type="GO" id="GO:0008168">
    <property type="term" value="F:methyltransferase activity"/>
    <property type="evidence" value="ECO:0007669"/>
    <property type="project" value="UniProtKB-KW"/>
</dbReference>
<dbReference type="CDD" id="cd02440">
    <property type="entry name" value="AdoMet_MTases"/>
    <property type="match status" value="1"/>
</dbReference>
<dbReference type="OrthoDB" id="264333at2"/>
<dbReference type="GO" id="GO:0032259">
    <property type="term" value="P:methylation"/>
    <property type="evidence" value="ECO:0007669"/>
    <property type="project" value="UniProtKB-KW"/>
</dbReference>
<keyword evidence="1" id="KW-0808">Transferase</keyword>
<protein>
    <submittedName>
        <fullName evidence="1">Ribosomal protein L11 methyltransferase</fullName>
    </submittedName>
</protein>
<dbReference type="SUPFAM" id="SSF53335">
    <property type="entry name" value="S-adenosyl-L-methionine-dependent methyltransferases"/>
    <property type="match status" value="1"/>
</dbReference>
<keyword evidence="1" id="KW-0689">Ribosomal protein</keyword>
<dbReference type="EMBL" id="CP036275">
    <property type="protein sequence ID" value="QDU38181.1"/>
    <property type="molecule type" value="Genomic_DNA"/>
</dbReference>
<keyword evidence="2" id="KW-1185">Reference proteome</keyword>
<dbReference type="InterPro" id="IPR029063">
    <property type="entry name" value="SAM-dependent_MTases_sf"/>
</dbReference>
<dbReference type="Proteomes" id="UP000320496">
    <property type="component" value="Chromosome"/>
</dbReference>
<gene>
    <name evidence="1" type="ORF">Mal4_25050</name>
</gene>
<dbReference type="InterPro" id="IPR019410">
    <property type="entry name" value="Methyltransf_16"/>
</dbReference>
<evidence type="ECO:0000313" key="1">
    <source>
        <dbReference type="EMBL" id="QDU38181.1"/>
    </source>
</evidence>
<dbReference type="AlphaFoldDB" id="A0A517Z6X7"/>
<dbReference type="Pfam" id="PF10294">
    <property type="entry name" value="Methyltransf_16"/>
    <property type="match status" value="1"/>
</dbReference>
<dbReference type="PANTHER" id="PTHR14614">
    <property type="entry name" value="HEPATOCELLULAR CARCINOMA-ASSOCIATED ANTIGEN"/>
    <property type="match status" value="1"/>
</dbReference>
<proteinExistence type="predicted"/>
<keyword evidence="1" id="KW-0687">Ribonucleoprotein</keyword>
<keyword evidence="1" id="KW-0489">Methyltransferase</keyword>
<organism evidence="1 2">
    <name type="scientific">Maioricimonas rarisocia</name>
    <dbReference type="NCBI Taxonomy" id="2528026"/>
    <lineage>
        <taxon>Bacteria</taxon>
        <taxon>Pseudomonadati</taxon>
        <taxon>Planctomycetota</taxon>
        <taxon>Planctomycetia</taxon>
        <taxon>Planctomycetales</taxon>
        <taxon>Planctomycetaceae</taxon>
        <taxon>Maioricimonas</taxon>
    </lineage>
</organism>
<evidence type="ECO:0000313" key="2">
    <source>
        <dbReference type="Proteomes" id="UP000320496"/>
    </source>
</evidence>
<accession>A0A517Z6X7</accession>